<dbReference type="EMBL" id="JACIFX010000004">
    <property type="protein sequence ID" value="MBB4229625.1"/>
    <property type="molecule type" value="Genomic_DNA"/>
</dbReference>
<name>A0ABR6IPK1_9HYPH</name>
<sequence length="50" mass="5480">MAFDILRGRERPSEAQYDRAKLLLHVQTILAFLFGGTWASSSIAPPAACC</sequence>
<reference evidence="1 2" key="1">
    <citation type="submission" date="2020-08" db="EMBL/GenBank/DDBJ databases">
        <title>Genomic Encyclopedia of Type Strains, Phase IV (KMG-V): Genome sequencing to study the core and pangenomes of soil and plant-associated prokaryotes.</title>
        <authorList>
            <person name="Whitman W."/>
        </authorList>
    </citation>
    <scope>NUCLEOTIDE SEQUENCE [LARGE SCALE GENOMIC DNA]</scope>
    <source>
        <strain evidence="1 2">SEMIA 4087</strain>
    </source>
</reference>
<protein>
    <submittedName>
        <fullName evidence="1">Uncharacterized protein</fullName>
    </submittedName>
</protein>
<dbReference type="Proteomes" id="UP000551353">
    <property type="component" value="Unassembled WGS sequence"/>
</dbReference>
<comment type="caution">
    <text evidence="1">The sequence shown here is derived from an EMBL/GenBank/DDBJ whole genome shotgun (WGS) entry which is preliminary data.</text>
</comment>
<evidence type="ECO:0000313" key="1">
    <source>
        <dbReference type="EMBL" id="MBB4229625.1"/>
    </source>
</evidence>
<proteinExistence type="predicted"/>
<keyword evidence="2" id="KW-1185">Reference proteome</keyword>
<organism evidence="1 2">
    <name type="scientific">Rhizobium mongolense</name>
    <dbReference type="NCBI Taxonomy" id="57676"/>
    <lineage>
        <taxon>Bacteria</taxon>
        <taxon>Pseudomonadati</taxon>
        <taxon>Pseudomonadota</taxon>
        <taxon>Alphaproteobacteria</taxon>
        <taxon>Hyphomicrobiales</taxon>
        <taxon>Rhizobiaceae</taxon>
        <taxon>Rhizobium/Agrobacterium group</taxon>
        <taxon>Rhizobium</taxon>
    </lineage>
</organism>
<gene>
    <name evidence="1" type="ORF">GGD56_003476</name>
</gene>
<evidence type="ECO:0000313" key="2">
    <source>
        <dbReference type="Proteomes" id="UP000551353"/>
    </source>
</evidence>
<accession>A0ABR6IPK1</accession>